<feature type="region of interest" description="Disordered" evidence="1">
    <location>
        <begin position="395"/>
        <end position="473"/>
    </location>
</feature>
<dbReference type="Proteomes" id="UP000800036">
    <property type="component" value="Unassembled WGS sequence"/>
</dbReference>
<evidence type="ECO:0000313" key="2">
    <source>
        <dbReference type="EMBL" id="KAF1976267.1"/>
    </source>
</evidence>
<dbReference type="EMBL" id="ML976667">
    <property type="protein sequence ID" value="KAF1976267.1"/>
    <property type="molecule type" value="Genomic_DNA"/>
</dbReference>
<feature type="compositionally biased region" description="Basic and acidic residues" evidence="1">
    <location>
        <begin position="174"/>
        <end position="188"/>
    </location>
</feature>
<feature type="region of interest" description="Disordered" evidence="1">
    <location>
        <begin position="369"/>
        <end position="388"/>
    </location>
</feature>
<feature type="compositionally biased region" description="Low complexity" evidence="1">
    <location>
        <begin position="433"/>
        <end position="462"/>
    </location>
</feature>
<dbReference type="OrthoDB" id="10680096at2759"/>
<proteinExistence type="predicted"/>
<evidence type="ECO:0000256" key="1">
    <source>
        <dbReference type="SAM" id="MobiDB-lite"/>
    </source>
</evidence>
<sequence length="570" mass="63125">MTPLISFAALRTPEGRSSLLNSNSSTWSFKSRAAYLGLAHSLCGNYTRFTSPQVKAFVHELQRTAFDFVSLIGIHNVPHSTLTARLKNEEAFIDIARTIAHEYGPLLRDWRFRVAWSCEGLREVTLSRNGRRCQAVLGERETKKARRYIVESDSESDADSDDIPLITRRPLVRARRDADPEADYKPSDEGSTVSDEDGDRASRSRSGSTFSDLVGEYAFGFGSFEREECVPKLLRNLNFMPEYQEKLEDLGKGPIEKSHFGGESGRMNTMKTPCQNASRIRPLETEVISNNFADLPIRSPRTGHLTTPREPPKPSSDEPGRFTKRPAFHKAPLPQRSRAPVLPTPNSEHPLPCTKLPSSRMSLLLAHDEDAAPPTPDSEPPPPCAEVHLLHMSPLPEPEEASTPPTPDSAEFPAFHTSPSPQHEADAPPPTPESSAAAPSPSLRASPLPHCSPPSSSSSKPTPQAPPPPLTTTPFLTLLRTSYPTQSARLFTSFASSWLRVLSSFEVFTRIISAWTTFRSTTGYLGLLGAFFEWVGERDEEEQFTALRARARFREDVMQAGWVLKGVKEG</sequence>
<feature type="compositionally biased region" description="Pro residues" evidence="1">
    <location>
        <begin position="373"/>
        <end position="384"/>
    </location>
</feature>
<protein>
    <submittedName>
        <fullName evidence="2">Uncharacterized protein</fullName>
    </submittedName>
</protein>
<feature type="region of interest" description="Disordered" evidence="1">
    <location>
        <begin position="291"/>
        <end position="356"/>
    </location>
</feature>
<feature type="compositionally biased region" description="Basic and acidic residues" evidence="1">
    <location>
        <begin position="310"/>
        <end position="321"/>
    </location>
</feature>
<evidence type="ECO:0000313" key="3">
    <source>
        <dbReference type="Proteomes" id="UP000800036"/>
    </source>
</evidence>
<accession>A0A6A5VSR0</accession>
<dbReference type="AlphaFoldDB" id="A0A6A5VSR0"/>
<gene>
    <name evidence="2" type="ORF">BU23DRAFT_597131</name>
</gene>
<keyword evidence="3" id="KW-1185">Reference proteome</keyword>
<name>A0A6A5VSR0_9PLEO</name>
<organism evidence="2 3">
    <name type="scientific">Bimuria novae-zelandiae CBS 107.79</name>
    <dbReference type="NCBI Taxonomy" id="1447943"/>
    <lineage>
        <taxon>Eukaryota</taxon>
        <taxon>Fungi</taxon>
        <taxon>Dikarya</taxon>
        <taxon>Ascomycota</taxon>
        <taxon>Pezizomycotina</taxon>
        <taxon>Dothideomycetes</taxon>
        <taxon>Pleosporomycetidae</taxon>
        <taxon>Pleosporales</taxon>
        <taxon>Massarineae</taxon>
        <taxon>Didymosphaeriaceae</taxon>
        <taxon>Bimuria</taxon>
    </lineage>
</organism>
<feature type="region of interest" description="Disordered" evidence="1">
    <location>
        <begin position="171"/>
        <end position="208"/>
    </location>
</feature>
<reference evidence="2" key="1">
    <citation type="journal article" date="2020" name="Stud. Mycol.">
        <title>101 Dothideomycetes genomes: a test case for predicting lifestyles and emergence of pathogens.</title>
        <authorList>
            <person name="Haridas S."/>
            <person name="Albert R."/>
            <person name="Binder M."/>
            <person name="Bloem J."/>
            <person name="Labutti K."/>
            <person name="Salamov A."/>
            <person name="Andreopoulos B."/>
            <person name="Baker S."/>
            <person name="Barry K."/>
            <person name="Bills G."/>
            <person name="Bluhm B."/>
            <person name="Cannon C."/>
            <person name="Castanera R."/>
            <person name="Culley D."/>
            <person name="Daum C."/>
            <person name="Ezra D."/>
            <person name="Gonzalez J."/>
            <person name="Henrissat B."/>
            <person name="Kuo A."/>
            <person name="Liang C."/>
            <person name="Lipzen A."/>
            <person name="Lutzoni F."/>
            <person name="Magnuson J."/>
            <person name="Mondo S."/>
            <person name="Nolan M."/>
            <person name="Ohm R."/>
            <person name="Pangilinan J."/>
            <person name="Park H.-J."/>
            <person name="Ramirez L."/>
            <person name="Alfaro M."/>
            <person name="Sun H."/>
            <person name="Tritt A."/>
            <person name="Yoshinaga Y."/>
            <person name="Zwiers L.-H."/>
            <person name="Turgeon B."/>
            <person name="Goodwin S."/>
            <person name="Spatafora J."/>
            <person name="Crous P."/>
            <person name="Grigoriev I."/>
        </authorList>
    </citation>
    <scope>NUCLEOTIDE SEQUENCE</scope>
    <source>
        <strain evidence="2">CBS 107.79</strain>
    </source>
</reference>